<dbReference type="RefSeq" id="WP_015651989.1">
    <property type="nucleotide sequence ID" value="NC_020506.1"/>
</dbReference>
<protein>
    <recommendedName>
        <fullName evidence="2">Thioredoxin-like fold domain-containing protein</fullName>
    </recommendedName>
</protein>
<evidence type="ECO:0000256" key="1">
    <source>
        <dbReference type="SAM" id="Phobius"/>
    </source>
</evidence>
<keyword evidence="1" id="KW-1133">Transmembrane helix</keyword>
<dbReference type="InterPro" id="IPR012336">
    <property type="entry name" value="Thioredoxin-like_fold"/>
</dbReference>
<gene>
    <name evidence="3" type="ORF">H924_10670</name>
</gene>
<dbReference type="Proteomes" id="UP000011760">
    <property type="component" value="Chromosome"/>
</dbReference>
<dbReference type="Pfam" id="PF13462">
    <property type="entry name" value="Thioredoxin_4"/>
    <property type="match status" value="1"/>
</dbReference>
<accession>M1UVN7</accession>
<evidence type="ECO:0000313" key="4">
    <source>
        <dbReference type="Proteomes" id="UP000011760"/>
    </source>
</evidence>
<sequence>MSNKVQNPTQGGSKNFLWALVAIVVIAIVVVGFIVVNGQGKKAALFADREFADTTMTMEVSEDSITLSSPDAKADAKTVQLYEDYSCSHCAELAEATDAEMKSEIEAGNLIVEIKPLNFLDRGNIDGHSTHALAAAMAVADTNDPAMFWNFRTFLLEEQDEIVNLWSDEDFADALEAKGVDSATVETVRSGSGVDAANTLATANGEELTAQTGSLSSPRVLQDGKDVDVQDISQWIPAVLGS</sequence>
<dbReference type="CDD" id="cd02972">
    <property type="entry name" value="DsbA_family"/>
    <property type="match status" value="1"/>
</dbReference>
<organism evidence="3 4">
    <name type="scientific">Corynebacterium callunae DSM 20147</name>
    <dbReference type="NCBI Taxonomy" id="1121353"/>
    <lineage>
        <taxon>Bacteria</taxon>
        <taxon>Bacillati</taxon>
        <taxon>Actinomycetota</taxon>
        <taxon>Actinomycetes</taxon>
        <taxon>Mycobacteriales</taxon>
        <taxon>Corynebacteriaceae</taxon>
        <taxon>Corynebacterium</taxon>
    </lineage>
</organism>
<feature type="transmembrane region" description="Helical" evidence="1">
    <location>
        <begin position="16"/>
        <end position="36"/>
    </location>
</feature>
<evidence type="ECO:0000259" key="2">
    <source>
        <dbReference type="Pfam" id="PF13462"/>
    </source>
</evidence>
<dbReference type="Gene3D" id="3.40.30.10">
    <property type="entry name" value="Glutaredoxin"/>
    <property type="match status" value="1"/>
</dbReference>
<dbReference type="SUPFAM" id="SSF52833">
    <property type="entry name" value="Thioredoxin-like"/>
    <property type="match status" value="1"/>
</dbReference>
<dbReference type="HOGENOM" id="CLU_000288_47_3_11"/>
<keyword evidence="1" id="KW-0472">Membrane</keyword>
<evidence type="ECO:0000313" key="3">
    <source>
        <dbReference type="EMBL" id="AGG67562.1"/>
    </source>
</evidence>
<proteinExistence type="predicted"/>
<keyword evidence="1" id="KW-0812">Transmembrane</keyword>
<dbReference type="OrthoDB" id="117402at2"/>
<dbReference type="EMBL" id="CP004354">
    <property type="protein sequence ID" value="AGG67562.1"/>
    <property type="molecule type" value="Genomic_DNA"/>
</dbReference>
<name>M1UVN7_9CORY</name>
<dbReference type="InterPro" id="IPR036249">
    <property type="entry name" value="Thioredoxin-like_sf"/>
</dbReference>
<keyword evidence="4" id="KW-1185">Reference proteome</keyword>
<dbReference type="AlphaFoldDB" id="M1UVN7"/>
<feature type="domain" description="Thioredoxin-like fold" evidence="2">
    <location>
        <begin position="77"/>
        <end position="233"/>
    </location>
</feature>
<dbReference type="eggNOG" id="COG1651">
    <property type="taxonomic scope" value="Bacteria"/>
</dbReference>
<reference evidence="3 4" key="1">
    <citation type="submission" date="2013-02" db="EMBL/GenBank/DDBJ databases">
        <title>The complete genome sequence of Corynebacterium callunae DSM 20147.</title>
        <authorList>
            <person name="Ruckert C."/>
            <person name="Albersmeier A."/>
            <person name="Kalinowski J."/>
        </authorList>
    </citation>
    <scope>NUCLEOTIDE SEQUENCE [LARGE SCALE GENOMIC DNA]</scope>
    <source>
        <strain evidence="3 4">DSM 20147</strain>
    </source>
</reference>
<dbReference type="STRING" id="1121353.H924_10670"/>
<dbReference type="KEGG" id="ccn:H924_10670"/>
<dbReference type="PATRIC" id="fig|1121353.3.peg.2178"/>